<accession>A0ACB6QPY8</accession>
<protein>
    <submittedName>
        <fullName evidence="1">Low-density lipo protein receptor</fullName>
    </submittedName>
</protein>
<reference evidence="1" key="1">
    <citation type="journal article" date="2020" name="Stud. Mycol.">
        <title>101 Dothideomycetes genomes: a test case for predicting lifestyles and emergence of pathogens.</title>
        <authorList>
            <person name="Haridas S."/>
            <person name="Albert R."/>
            <person name="Binder M."/>
            <person name="Bloem J."/>
            <person name="Labutti K."/>
            <person name="Salamov A."/>
            <person name="Andreopoulos B."/>
            <person name="Baker S."/>
            <person name="Barry K."/>
            <person name="Bills G."/>
            <person name="Bluhm B."/>
            <person name="Cannon C."/>
            <person name="Castanera R."/>
            <person name="Culley D."/>
            <person name="Daum C."/>
            <person name="Ezra D."/>
            <person name="Gonzalez J."/>
            <person name="Henrissat B."/>
            <person name="Kuo A."/>
            <person name="Liang C."/>
            <person name="Lipzen A."/>
            <person name="Lutzoni F."/>
            <person name="Magnuson J."/>
            <person name="Mondo S."/>
            <person name="Nolan M."/>
            <person name="Ohm R."/>
            <person name="Pangilinan J."/>
            <person name="Park H.-J."/>
            <person name="Ramirez L."/>
            <person name="Alfaro M."/>
            <person name="Sun H."/>
            <person name="Tritt A."/>
            <person name="Yoshinaga Y."/>
            <person name="Zwiers L.-H."/>
            <person name="Turgeon B."/>
            <person name="Goodwin S."/>
            <person name="Spatafora J."/>
            <person name="Crous P."/>
            <person name="Grigoriev I."/>
        </authorList>
    </citation>
    <scope>NUCLEOTIDE SEQUENCE</scope>
    <source>
        <strain evidence="1">ATCC 200398</strain>
    </source>
</reference>
<keyword evidence="2" id="KW-1185">Reference proteome</keyword>
<evidence type="ECO:0000313" key="1">
    <source>
        <dbReference type="EMBL" id="KAF2469063.1"/>
    </source>
</evidence>
<dbReference type="EMBL" id="MU003513">
    <property type="protein sequence ID" value="KAF2469063.1"/>
    <property type="molecule type" value="Genomic_DNA"/>
</dbReference>
<name>A0ACB6QPY8_9PLEO</name>
<proteinExistence type="predicted"/>
<gene>
    <name evidence="1" type="ORF">BDR25DRAFT_304608</name>
</gene>
<dbReference type="Proteomes" id="UP000799755">
    <property type="component" value="Unassembled WGS sequence"/>
</dbReference>
<comment type="caution">
    <text evidence="1">The sequence shown here is derived from an EMBL/GenBank/DDBJ whole genome shotgun (WGS) entry which is preliminary data.</text>
</comment>
<sequence>MSNKQTTRVLVFLDVGASAHKNGIPQGRILKCDLNGANLKVICEGLYALPDGIAVDNDEGYIYFTQMGMPGTKTGSVSRVRLDGTGREDIIETGKTWTPKQLLLEPQSKKLYWADREGARIWRANRDGSDAEVLIQTVPSPLEVSVSDQTKWCVGVAVDYERRKIFWTQKGPSKGFQGQLWTANLDISEGETPENRSDKKLLLSKLPEPIDLAIDTQRNILFLSDRGDIPLGNTISAIDVNDLEAIKLNFLVWKLHEAIGVTYDPEGQRIYMTDLLGGLYSANADGSDKKTLHPDLGELTGLTIAQYWD</sequence>
<organism evidence="1 2">
    <name type="scientific">Lindgomyces ingoldianus</name>
    <dbReference type="NCBI Taxonomy" id="673940"/>
    <lineage>
        <taxon>Eukaryota</taxon>
        <taxon>Fungi</taxon>
        <taxon>Dikarya</taxon>
        <taxon>Ascomycota</taxon>
        <taxon>Pezizomycotina</taxon>
        <taxon>Dothideomycetes</taxon>
        <taxon>Pleosporomycetidae</taxon>
        <taxon>Pleosporales</taxon>
        <taxon>Lindgomycetaceae</taxon>
        <taxon>Lindgomyces</taxon>
    </lineage>
</organism>
<keyword evidence="1" id="KW-0675">Receptor</keyword>
<evidence type="ECO:0000313" key="2">
    <source>
        <dbReference type="Proteomes" id="UP000799755"/>
    </source>
</evidence>